<dbReference type="Pfam" id="PF12169">
    <property type="entry name" value="DNA_pol3_gamma3"/>
    <property type="match status" value="1"/>
</dbReference>
<evidence type="ECO:0000256" key="5">
    <source>
        <dbReference type="ARBA" id="ARBA00022705"/>
    </source>
</evidence>
<proteinExistence type="inferred from homology"/>
<sequence>MGQEHIRKALTNALESGRISHAYLFTGPRGTGKTSTARILAKALNCEKGPTPHPCNTCDHCREITEGTSADVIEIDAASNRGIDEIRKLREQVHFAPVSSRYKVYIIDEVHMITADAFNALLKTLEEPPEHVVFILATTEPQKIPTTIHSRCQRFDFRRVTVDDIAAHLQKVAEGSNINAEPDALRLMAIQADGGMRDAVGLLDQCSIMANPVTAETVRQVLGIAGRDTMRALVEKIGRRDLPAALDLLNQLMDDGKDVTQVLTELLEYMRALLLYQADPAYQEIYLTDTAENLKTVEPLFTRSRILAATARIHEASLDVKRSLRSKIVAEICLYDLCRGEGESPAALMSRIETLEGKVTHLMAGGAPAVSPAFEPPREKRSKTQEAAYASPMATAPDMPSVTQKEASFPSAEGPAAIPLEKRQEASFEKQASAVPQRAGQKMEAEGASFTPPFEEKTDAPRQPSDLAGAQRLWNGVLQGLKQRHKMGFFAYAREATPLDFDGKRLTVGTATQLAKDRLERNDLRDEVLAILKAGTGQNFEFAVEQASEKQMEAARKTAPRVASRPQHKAAPPAPPKEAPLPKEDDELPETVKRAMMVFGGSLVKDDSNQ</sequence>
<dbReference type="PRINTS" id="PR00300">
    <property type="entry name" value="CLPPROTEASEA"/>
</dbReference>
<feature type="region of interest" description="Disordered" evidence="12">
    <location>
        <begin position="367"/>
        <end position="413"/>
    </location>
</feature>
<gene>
    <name evidence="14" type="primary">dnaX</name>
    <name evidence="14" type="ordered locus">Acin_1809</name>
</gene>
<dbReference type="HOGENOM" id="CLU_006229_3_5_9"/>
<dbReference type="AlphaFoldDB" id="G4Q3V4"/>
<dbReference type="Pfam" id="PF22608">
    <property type="entry name" value="DNAX_ATPase_lid"/>
    <property type="match status" value="1"/>
</dbReference>
<evidence type="ECO:0000313" key="15">
    <source>
        <dbReference type="Proteomes" id="UP000007093"/>
    </source>
</evidence>
<comment type="catalytic activity">
    <reaction evidence="11">
        <text>DNA(n) + a 2'-deoxyribonucleoside 5'-triphosphate = DNA(n+1) + diphosphate</text>
        <dbReference type="Rhea" id="RHEA:22508"/>
        <dbReference type="Rhea" id="RHEA-COMP:17339"/>
        <dbReference type="Rhea" id="RHEA-COMP:17340"/>
        <dbReference type="ChEBI" id="CHEBI:33019"/>
        <dbReference type="ChEBI" id="CHEBI:61560"/>
        <dbReference type="ChEBI" id="CHEBI:173112"/>
        <dbReference type="EC" id="2.7.7.7"/>
    </reaction>
</comment>
<protein>
    <recommendedName>
        <fullName evidence="2">DNA-directed DNA polymerase</fullName>
        <ecNumber evidence="2">2.7.7.7</ecNumber>
    </recommendedName>
</protein>
<dbReference type="CDD" id="cd18137">
    <property type="entry name" value="HLD_clamp_pol_III_gamma_tau"/>
    <property type="match status" value="1"/>
</dbReference>
<dbReference type="InterPro" id="IPR008921">
    <property type="entry name" value="DNA_pol3_clamp-load_cplx_C"/>
</dbReference>
<dbReference type="GO" id="GO:0003887">
    <property type="term" value="F:DNA-directed DNA polymerase activity"/>
    <property type="evidence" value="ECO:0007669"/>
    <property type="project" value="UniProtKB-KW"/>
</dbReference>
<name>G4Q3V4_ACIIR</name>
<keyword evidence="8" id="KW-0862">Zinc</keyword>
<dbReference type="InterPro" id="IPR012763">
    <property type="entry name" value="DNA_pol_III_sug/sutau_N"/>
</dbReference>
<dbReference type="FunCoup" id="G4Q3V4">
    <property type="interactions" value="218"/>
</dbReference>
<dbReference type="Gene3D" id="1.20.272.10">
    <property type="match status" value="1"/>
</dbReference>
<dbReference type="SMART" id="SM00382">
    <property type="entry name" value="AAA"/>
    <property type="match status" value="1"/>
</dbReference>
<accession>G4Q3V4</accession>
<dbReference type="SUPFAM" id="SSF48019">
    <property type="entry name" value="post-AAA+ oligomerization domain-like"/>
    <property type="match status" value="1"/>
</dbReference>
<dbReference type="InterPro" id="IPR022754">
    <property type="entry name" value="DNA_pol_III_gamma-3"/>
</dbReference>
<keyword evidence="9" id="KW-0067">ATP-binding</keyword>
<keyword evidence="10" id="KW-0239">DNA-directed DNA polymerase</keyword>
<evidence type="ECO:0000256" key="8">
    <source>
        <dbReference type="ARBA" id="ARBA00022833"/>
    </source>
</evidence>
<dbReference type="InterPro" id="IPR045085">
    <property type="entry name" value="HLD_clamp_pol_III_gamma_tau"/>
</dbReference>
<dbReference type="STRING" id="568816.Acin_1809"/>
<dbReference type="CDD" id="cd00009">
    <property type="entry name" value="AAA"/>
    <property type="match status" value="1"/>
</dbReference>
<evidence type="ECO:0000256" key="1">
    <source>
        <dbReference type="ARBA" id="ARBA00006360"/>
    </source>
</evidence>
<evidence type="ECO:0000256" key="6">
    <source>
        <dbReference type="ARBA" id="ARBA00022723"/>
    </source>
</evidence>
<evidence type="ECO:0000256" key="2">
    <source>
        <dbReference type="ARBA" id="ARBA00012417"/>
    </source>
</evidence>
<evidence type="ECO:0000256" key="4">
    <source>
        <dbReference type="ARBA" id="ARBA00022695"/>
    </source>
</evidence>
<comment type="similarity">
    <text evidence="1">Belongs to the DnaX/STICHEL family.</text>
</comment>
<dbReference type="GO" id="GO:0005524">
    <property type="term" value="F:ATP binding"/>
    <property type="evidence" value="ECO:0007669"/>
    <property type="project" value="UniProtKB-KW"/>
</dbReference>
<dbReference type="PATRIC" id="fig|568816.4.peg.1757"/>
<keyword evidence="5" id="KW-0235">DNA replication</keyword>
<reference evidence="14 15" key="1">
    <citation type="journal article" date="2011" name="J. Bacteriol.">
        <title>Complete genome sequence of Acidaminococcus intestini RYC-MR95, a Gram-negative bacterium from the phylum Firmicutes.</title>
        <authorList>
            <person name="D'Auria G."/>
            <person name="Galan J.C."/>
            <person name="Rodriguez-Alcayna M."/>
            <person name="Moya A."/>
            <person name="Baquero F."/>
            <person name="Latorre A."/>
        </authorList>
    </citation>
    <scope>NUCLEOTIDE SEQUENCE [LARGE SCALE GENOMIC DNA]</scope>
    <source>
        <strain evidence="14 15">RyC-MR95</strain>
    </source>
</reference>
<dbReference type="GO" id="GO:0003677">
    <property type="term" value="F:DNA binding"/>
    <property type="evidence" value="ECO:0007669"/>
    <property type="project" value="InterPro"/>
</dbReference>
<dbReference type="NCBIfam" id="NF004046">
    <property type="entry name" value="PRK05563.1"/>
    <property type="match status" value="1"/>
</dbReference>
<evidence type="ECO:0000256" key="7">
    <source>
        <dbReference type="ARBA" id="ARBA00022741"/>
    </source>
</evidence>
<dbReference type="FunFam" id="3.40.50.300:FF:000014">
    <property type="entry name" value="DNA polymerase III subunit gamma/tau"/>
    <property type="match status" value="1"/>
</dbReference>
<dbReference type="Gene3D" id="3.40.50.300">
    <property type="entry name" value="P-loop containing nucleotide triphosphate hydrolases"/>
    <property type="match status" value="1"/>
</dbReference>
<dbReference type="KEGG" id="ain:Acin_1809"/>
<dbReference type="GO" id="GO:0009360">
    <property type="term" value="C:DNA polymerase III complex"/>
    <property type="evidence" value="ECO:0007669"/>
    <property type="project" value="InterPro"/>
</dbReference>
<dbReference type="SUPFAM" id="SSF52540">
    <property type="entry name" value="P-loop containing nucleoside triphosphate hydrolases"/>
    <property type="match status" value="1"/>
</dbReference>
<keyword evidence="7" id="KW-0547">Nucleotide-binding</keyword>
<dbReference type="Pfam" id="PF13177">
    <property type="entry name" value="DNA_pol3_delta2"/>
    <property type="match status" value="1"/>
</dbReference>
<evidence type="ECO:0000256" key="10">
    <source>
        <dbReference type="ARBA" id="ARBA00022932"/>
    </source>
</evidence>
<evidence type="ECO:0000256" key="9">
    <source>
        <dbReference type="ARBA" id="ARBA00022840"/>
    </source>
</evidence>
<organism evidence="14 15">
    <name type="scientific">Acidaminococcus intestini (strain RyC-MR95)</name>
    <dbReference type="NCBI Taxonomy" id="568816"/>
    <lineage>
        <taxon>Bacteria</taxon>
        <taxon>Bacillati</taxon>
        <taxon>Bacillota</taxon>
        <taxon>Negativicutes</taxon>
        <taxon>Acidaminococcales</taxon>
        <taxon>Acidaminococcaceae</taxon>
        <taxon>Acidaminococcus</taxon>
    </lineage>
</organism>
<dbReference type="InterPro" id="IPR001270">
    <property type="entry name" value="ClpA/B"/>
</dbReference>
<keyword evidence="4" id="KW-0548">Nucleotidyltransferase</keyword>
<evidence type="ECO:0000256" key="12">
    <source>
        <dbReference type="SAM" id="MobiDB-lite"/>
    </source>
</evidence>
<evidence type="ECO:0000256" key="3">
    <source>
        <dbReference type="ARBA" id="ARBA00022679"/>
    </source>
</evidence>
<dbReference type="NCBIfam" id="TIGR02397">
    <property type="entry name" value="dnaX_nterm"/>
    <property type="match status" value="1"/>
</dbReference>
<dbReference type="GO" id="GO:0046872">
    <property type="term" value="F:metal ion binding"/>
    <property type="evidence" value="ECO:0007669"/>
    <property type="project" value="UniProtKB-KW"/>
</dbReference>
<dbReference type="Proteomes" id="UP000007093">
    <property type="component" value="Chromosome"/>
</dbReference>
<keyword evidence="6" id="KW-0479">Metal-binding</keyword>
<dbReference type="PANTHER" id="PTHR11669:SF0">
    <property type="entry name" value="PROTEIN STICHEL-LIKE 2"/>
    <property type="match status" value="1"/>
</dbReference>
<evidence type="ECO:0000259" key="13">
    <source>
        <dbReference type="SMART" id="SM00382"/>
    </source>
</evidence>
<dbReference type="InParanoid" id="G4Q3V4"/>
<dbReference type="GO" id="GO:0006261">
    <property type="term" value="P:DNA-templated DNA replication"/>
    <property type="evidence" value="ECO:0007669"/>
    <property type="project" value="TreeGrafter"/>
</dbReference>
<dbReference type="PANTHER" id="PTHR11669">
    <property type="entry name" value="REPLICATION FACTOR C / DNA POLYMERASE III GAMMA-TAU SUBUNIT"/>
    <property type="match status" value="1"/>
</dbReference>
<feature type="region of interest" description="Disordered" evidence="12">
    <location>
        <begin position="551"/>
        <end position="591"/>
    </location>
</feature>
<evidence type="ECO:0000313" key="14">
    <source>
        <dbReference type="EMBL" id="AEQ23020.1"/>
    </source>
</evidence>
<dbReference type="EC" id="2.7.7.7" evidence="2"/>
<keyword evidence="15" id="KW-1185">Reference proteome</keyword>
<dbReference type="InterPro" id="IPR027417">
    <property type="entry name" value="P-loop_NTPase"/>
</dbReference>
<dbReference type="InterPro" id="IPR003593">
    <property type="entry name" value="AAA+_ATPase"/>
</dbReference>
<dbReference type="EMBL" id="CP003058">
    <property type="protein sequence ID" value="AEQ23020.1"/>
    <property type="molecule type" value="Genomic_DNA"/>
</dbReference>
<feature type="region of interest" description="Disordered" evidence="12">
    <location>
        <begin position="425"/>
        <end position="463"/>
    </location>
</feature>
<feature type="domain" description="AAA+ ATPase" evidence="13">
    <location>
        <begin position="19"/>
        <end position="161"/>
    </location>
</feature>
<dbReference type="Gene3D" id="1.10.8.60">
    <property type="match status" value="1"/>
</dbReference>
<dbReference type="InterPro" id="IPR050238">
    <property type="entry name" value="DNA_Rep/Repair_Clamp_Loader"/>
</dbReference>
<keyword evidence="3" id="KW-0808">Transferase</keyword>
<evidence type="ECO:0000256" key="11">
    <source>
        <dbReference type="ARBA" id="ARBA00049244"/>
    </source>
</evidence>
<dbReference type="eggNOG" id="COG2812">
    <property type="taxonomic scope" value="Bacteria"/>
</dbReference>